<organism evidence="4 5">
    <name type="scientific">Immersiella caudata</name>
    <dbReference type="NCBI Taxonomy" id="314043"/>
    <lineage>
        <taxon>Eukaryota</taxon>
        <taxon>Fungi</taxon>
        <taxon>Dikarya</taxon>
        <taxon>Ascomycota</taxon>
        <taxon>Pezizomycotina</taxon>
        <taxon>Sordariomycetes</taxon>
        <taxon>Sordariomycetidae</taxon>
        <taxon>Sordariales</taxon>
        <taxon>Lasiosphaeriaceae</taxon>
        <taxon>Immersiella</taxon>
    </lineage>
</organism>
<keyword evidence="2" id="KW-0539">Nucleus</keyword>
<feature type="compositionally biased region" description="Polar residues" evidence="3">
    <location>
        <begin position="191"/>
        <end position="200"/>
    </location>
</feature>
<feature type="compositionally biased region" description="Polar residues" evidence="3">
    <location>
        <begin position="143"/>
        <end position="161"/>
    </location>
</feature>
<feature type="region of interest" description="Disordered" evidence="3">
    <location>
        <begin position="182"/>
        <end position="215"/>
    </location>
</feature>
<accession>A0AA39WVH9</accession>
<dbReference type="GO" id="GO:0001228">
    <property type="term" value="F:DNA-binding transcription activator activity, RNA polymerase II-specific"/>
    <property type="evidence" value="ECO:0007669"/>
    <property type="project" value="TreeGrafter"/>
</dbReference>
<feature type="region of interest" description="Disordered" evidence="3">
    <location>
        <begin position="310"/>
        <end position="329"/>
    </location>
</feature>
<evidence type="ECO:0008006" key="6">
    <source>
        <dbReference type="Google" id="ProtNLM"/>
    </source>
</evidence>
<keyword evidence="5" id="KW-1185">Reference proteome</keyword>
<dbReference type="GO" id="GO:0000976">
    <property type="term" value="F:transcription cis-regulatory region binding"/>
    <property type="evidence" value="ECO:0007669"/>
    <property type="project" value="InterPro"/>
</dbReference>
<dbReference type="CDD" id="cd14688">
    <property type="entry name" value="bZIP_YAP"/>
    <property type="match status" value="1"/>
</dbReference>
<dbReference type="InterPro" id="IPR046347">
    <property type="entry name" value="bZIP_sf"/>
</dbReference>
<dbReference type="Proteomes" id="UP001175000">
    <property type="component" value="Unassembled WGS sequence"/>
</dbReference>
<evidence type="ECO:0000256" key="2">
    <source>
        <dbReference type="ARBA" id="ARBA00023242"/>
    </source>
</evidence>
<dbReference type="SUPFAM" id="SSF57959">
    <property type="entry name" value="Leucine zipper domain"/>
    <property type="match status" value="1"/>
</dbReference>
<feature type="region of interest" description="Disordered" evidence="3">
    <location>
        <begin position="231"/>
        <end position="257"/>
    </location>
</feature>
<feature type="compositionally biased region" description="Basic and acidic residues" evidence="3">
    <location>
        <begin position="204"/>
        <end position="213"/>
    </location>
</feature>
<dbReference type="EMBL" id="JAULSU010000003">
    <property type="protein sequence ID" value="KAK0622378.1"/>
    <property type="molecule type" value="Genomic_DNA"/>
</dbReference>
<dbReference type="InterPro" id="IPR050936">
    <property type="entry name" value="AP-1-like"/>
</dbReference>
<dbReference type="AlphaFoldDB" id="A0AA39WVH9"/>
<dbReference type="GO" id="GO:0090575">
    <property type="term" value="C:RNA polymerase II transcription regulator complex"/>
    <property type="evidence" value="ECO:0007669"/>
    <property type="project" value="TreeGrafter"/>
</dbReference>
<dbReference type="PANTHER" id="PTHR40621">
    <property type="entry name" value="TRANSCRIPTION FACTOR KAPC-RELATED"/>
    <property type="match status" value="1"/>
</dbReference>
<dbReference type="PANTHER" id="PTHR40621:SF6">
    <property type="entry name" value="AP-1-LIKE TRANSCRIPTION FACTOR YAP1-RELATED"/>
    <property type="match status" value="1"/>
</dbReference>
<feature type="region of interest" description="Disordered" evidence="3">
    <location>
        <begin position="130"/>
        <end position="161"/>
    </location>
</feature>
<name>A0AA39WVH9_9PEZI</name>
<comment type="subcellular location">
    <subcellularLocation>
        <location evidence="1">Nucleus</location>
    </subcellularLocation>
</comment>
<comment type="caution">
    <text evidence="4">The sequence shown here is derived from an EMBL/GenBank/DDBJ whole genome shotgun (WGS) entry which is preliminary data.</text>
</comment>
<sequence>MSVNVFRFFRPPGEEKEDRSEKRRAQVRRAQQTYRLRKDQYARALEREVARLRSVEATLSGENKRLLGIVHAQQCRLAEKRVWGNIWDGLSSEEDLFQDPDQLSPSSSGYTPFPSAGVALLSHQTNHSRGLQSRADYAPPTTFLPQINNFDGTTGQSLGPSDLTSAGMEFVLALESPCLSHIHAHTDDPTADTQPQQPSHQTKKNNDPDEPRVNGHALTASSYVLALPRPSPSPAFPSVSTSPIATATPPPFPSDDPAAATNKVALLMGLSSTPSTILDRLLKLSTSFALEDEMTPVQAWARVRTLMVGSEESQTEGETTLSQGRGRAGEGSREVVQMVMGRLAGLVKCYGFGAVVKRDAFEQVLSEVAGQRVGW</sequence>
<protein>
    <recommendedName>
        <fullName evidence="6">BZIP domain-containing protein</fullName>
    </recommendedName>
</protein>
<evidence type="ECO:0000313" key="5">
    <source>
        <dbReference type="Proteomes" id="UP001175000"/>
    </source>
</evidence>
<evidence type="ECO:0000256" key="3">
    <source>
        <dbReference type="SAM" id="MobiDB-lite"/>
    </source>
</evidence>
<dbReference type="Gene3D" id="1.20.5.170">
    <property type="match status" value="1"/>
</dbReference>
<evidence type="ECO:0000313" key="4">
    <source>
        <dbReference type="EMBL" id="KAK0622378.1"/>
    </source>
</evidence>
<gene>
    <name evidence="4" type="ORF">B0T14DRAFT_601155</name>
</gene>
<feature type="compositionally biased region" description="Low complexity" evidence="3">
    <location>
        <begin position="237"/>
        <end position="247"/>
    </location>
</feature>
<evidence type="ECO:0000256" key="1">
    <source>
        <dbReference type="ARBA" id="ARBA00004123"/>
    </source>
</evidence>
<feature type="compositionally biased region" description="Low complexity" evidence="3">
    <location>
        <begin position="310"/>
        <end position="323"/>
    </location>
</feature>
<reference evidence="4" key="1">
    <citation type="submission" date="2023-06" db="EMBL/GenBank/DDBJ databases">
        <title>Genome-scale phylogeny and comparative genomics of the fungal order Sordariales.</title>
        <authorList>
            <consortium name="Lawrence Berkeley National Laboratory"/>
            <person name="Hensen N."/>
            <person name="Bonometti L."/>
            <person name="Westerberg I."/>
            <person name="Brannstrom I.O."/>
            <person name="Guillou S."/>
            <person name="Cros-Aarteil S."/>
            <person name="Calhoun S."/>
            <person name="Haridas S."/>
            <person name="Kuo A."/>
            <person name="Mondo S."/>
            <person name="Pangilinan J."/>
            <person name="Riley R."/>
            <person name="Labutti K."/>
            <person name="Andreopoulos B."/>
            <person name="Lipzen A."/>
            <person name="Chen C."/>
            <person name="Yanf M."/>
            <person name="Daum C."/>
            <person name="Ng V."/>
            <person name="Clum A."/>
            <person name="Steindorff A."/>
            <person name="Ohm R."/>
            <person name="Martin F."/>
            <person name="Silar P."/>
            <person name="Natvig D."/>
            <person name="Lalanne C."/>
            <person name="Gautier V."/>
            <person name="Ament-Velasquez S.L."/>
            <person name="Kruys A."/>
            <person name="Hutchinson M.I."/>
            <person name="Powell A.J."/>
            <person name="Barry K."/>
            <person name="Miller A.N."/>
            <person name="Grigoriev I.V."/>
            <person name="Debuchy R."/>
            <person name="Gladieux P."/>
            <person name="Thoren M.H."/>
            <person name="Johannesson H."/>
        </authorList>
    </citation>
    <scope>NUCLEOTIDE SEQUENCE</scope>
    <source>
        <strain evidence="4">CBS 606.72</strain>
    </source>
</reference>
<proteinExistence type="predicted"/>